<name>A0A9E2KPS8_9GAMM</name>
<evidence type="ECO:0000313" key="3">
    <source>
        <dbReference type="EMBL" id="MBU3827219.1"/>
    </source>
</evidence>
<evidence type="ECO:0000256" key="1">
    <source>
        <dbReference type="ARBA" id="ARBA00010201"/>
    </source>
</evidence>
<dbReference type="InterPro" id="IPR007214">
    <property type="entry name" value="YbaK/aa-tRNA-synth-assoc-dom"/>
</dbReference>
<dbReference type="Pfam" id="PF04073">
    <property type="entry name" value="tRNA_edit"/>
    <property type="match status" value="1"/>
</dbReference>
<feature type="domain" description="YbaK/aminoacyl-tRNA synthetase-associated" evidence="2">
    <location>
        <begin position="30"/>
        <end position="143"/>
    </location>
</feature>
<sequence length="163" mass="17788">MFTPESLLSFMDKQGINYKLYHHPAVGCGDCAHLFPQVDGVILKNLVLTTKKGRLVLFTLPLEAKADLKKLAQSLTLPRFSFARSGDLAFLGVPPGMVSPLALLNDVGQEILYVEPVELDALPLVNCHPLRNTMSIDIALCDLHQLVQASGHHIVQVPGVLID</sequence>
<protein>
    <recommendedName>
        <fullName evidence="2">YbaK/aminoacyl-tRNA synthetase-associated domain-containing protein</fullName>
    </recommendedName>
</protein>
<dbReference type="PANTHER" id="PTHR31423:SF3">
    <property type="entry name" value="PROLYL-TRNA SYNTHETASE ASSOCIATED DOMAIN-CONTAINING PROTEIN 1-RELATED"/>
    <property type="match status" value="1"/>
</dbReference>
<dbReference type="InterPro" id="IPR040285">
    <property type="entry name" value="ProX/PRXD1"/>
</dbReference>
<comment type="similarity">
    <text evidence="1">Belongs to the PRORSD1 family.</text>
</comment>
<dbReference type="AlphaFoldDB" id="A0A9E2KPS8"/>
<organism evidence="3 4">
    <name type="scientific">Candidatus Anaerobiospirillum merdipullorum</name>
    <dbReference type="NCBI Taxonomy" id="2838450"/>
    <lineage>
        <taxon>Bacteria</taxon>
        <taxon>Pseudomonadati</taxon>
        <taxon>Pseudomonadota</taxon>
        <taxon>Gammaproteobacteria</taxon>
        <taxon>Aeromonadales</taxon>
        <taxon>Succinivibrionaceae</taxon>
        <taxon>Anaerobiospirillum</taxon>
    </lineage>
</organism>
<accession>A0A9E2KPS8</accession>
<reference evidence="3" key="1">
    <citation type="journal article" date="2021" name="PeerJ">
        <title>Extensive microbial diversity within the chicken gut microbiome revealed by metagenomics and culture.</title>
        <authorList>
            <person name="Gilroy R."/>
            <person name="Ravi A."/>
            <person name="Getino M."/>
            <person name="Pursley I."/>
            <person name="Horton D.L."/>
            <person name="Alikhan N.F."/>
            <person name="Baker D."/>
            <person name="Gharbi K."/>
            <person name="Hall N."/>
            <person name="Watson M."/>
            <person name="Adriaenssens E.M."/>
            <person name="Foster-Nyarko E."/>
            <person name="Jarju S."/>
            <person name="Secka A."/>
            <person name="Antonio M."/>
            <person name="Oren A."/>
            <person name="Chaudhuri R.R."/>
            <person name="La Ragione R."/>
            <person name="Hildebrand F."/>
            <person name="Pallen M.J."/>
        </authorList>
    </citation>
    <scope>NUCLEOTIDE SEQUENCE</scope>
    <source>
        <strain evidence="3">687</strain>
    </source>
</reference>
<evidence type="ECO:0000259" key="2">
    <source>
        <dbReference type="Pfam" id="PF04073"/>
    </source>
</evidence>
<dbReference type="Gene3D" id="3.90.960.10">
    <property type="entry name" value="YbaK/aminoacyl-tRNA synthetase-associated domain"/>
    <property type="match status" value="1"/>
</dbReference>
<dbReference type="GO" id="GO:0002161">
    <property type="term" value="F:aminoacyl-tRNA deacylase activity"/>
    <property type="evidence" value="ECO:0007669"/>
    <property type="project" value="InterPro"/>
</dbReference>
<dbReference type="EMBL" id="JAHLFG010000076">
    <property type="protein sequence ID" value="MBU3827219.1"/>
    <property type="molecule type" value="Genomic_DNA"/>
</dbReference>
<comment type="caution">
    <text evidence="3">The sequence shown here is derived from an EMBL/GenBank/DDBJ whole genome shotgun (WGS) entry which is preliminary data.</text>
</comment>
<reference evidence="3" key="2">
    <citation type="submission" date="2021-04" db="EMBL/GenBank/DDBJ databases">
        <authorList>
            <person name="Gilroy R."/>
        </authorList>
    </citation>
    <scope>NUCLEOTIDE SEQUENCE</scope>
    <source>
        <strain evidence="3">687</strain>
    </source>
</reference>
<evidence type="ECO:0000313" key="4">
    <source>
        <dbReference type="Proteomes" id="UP000824150"/>
    </source>
</evidence>
<dbReference type="Proteomes" id="UP000824150">
    <property type="component" value="Unassembled WGS sequence"/>
</dbReference>
<proteinExistence type="inferred from homology"/>
<dbReference type="PANTHER" id="PTHR31423">
    <property type="entry name" value="YBAK DOMAIN-CONTAINING PROTEIN"/>
    <property type="match status" value="1"/>
</dbReference>
<gene>
    <name evidence="3" type="ORF">IAA31_06995</name>
</gene>
<dbReference type="InterPro" id="IPR036754">
    <property type="entry name" value="YbaK/aa-tRNA-synt-asso_dom_sf"/>
</dbReference>
<dbReference type="SUPFAM" id="SSF55826">
    <property type="entry name" value="YbaK/ProRS associated domain"/>
    <property type="match status" value="1"/>
</dbReference>